<comment type="caution">
    <text evidence="3">The sequence shown here is derived from an EMBL/GenBank/DDBJ whole genome shotgun (WGS) entry which is preliminary data.</text>
</comment>
<protein>
    <submittedName>
        <fullName evidence="3">Amidohydrolase</fullName>
    </submittedName>
</protein>
<evidence type="ECO:0000313" key="4">
    <source>
        <dbReference type="Proteomes" id="UP000034954"/>
    </source>
</evidence>
<dbReference type="EMBL" id="LAQJ01000215">
    <property type="protein sequence ID" value="KKO19109.1"/>
    <property type="molecule type" value="Genomic_DNA"/>
</dbReference>
<dbReference type="Gene3D" id="3.20.20.140">
    <property type="entry name" value="Metal-dependent hydrolases"/>
    <property type="match status" value="1"/>
</dbReference>
<feature type="domain" description="Amidohydrolase-related" evidence="2">
    <location>
        <begin position="12"/>
        <end position="143"/>
    </location>
</feature>
<reference evidence="3 4" key="1">
    <citation type="journal article" date="2013" name="BMC Microbiol.">
        <title>Identification of the type II cytochrome c maturation pathway in anammox bacteria by comparative genomics.</title>
        <authorList>
            <person name="Ferousi C."/>
            <person name="Speth D.R."/>
            <person name="Reimann J."/>
            <person name="Op den Camp H.J."/>
            <person name="Allen J.W."/>
            <person name="Keltjens J.T."/>
            <person name="Jetten M.S."/>
        </authorList>
    </citation>
    <scope>NUCLEOTIDE SEQUENCE [LARGE SCALE GENOMIC DNA]</scope>
    <source>
        <strain evidence="3">RU1</strain>
    </source>
</reference>
<organism evidence="3 4">
    <name type="scientific">Candidatus Brocadia fulgida</name>
    <dbReference type="NCBI Taxonomy" id="380242"/>
    <lineage>
        <taxon>Bacteria</taxon>
        <taxon>Pseudomonadati</taxon>
        <taxon>Planctomycetota</taxon>
        <taxon>Candidatus Brocadiia</taxon>
        <taxon>Candidatus Brocadiales</taxon>
        <taxon>Candidatus Brocadiaceae</taxon>
        <taxon>Candidatus Brocadia</taxon>
    </lineage>
</organism>
<dbReference type="Proteomes" id="UP000034954">
    <property type="component" value="Unassembled WGS sequence"/>
</dbReference>
<name>A0A0M2UXB9_9BACT</name>
<dbReference type="AlphaFoldDB" id="A0A0M2UXB9"/>
<dbReference type="InterPro" id="IPR032466">
    <property type="entry name" value="Metal_Hydrolase"/>
</dbReference>
<dbReference type="SUPFAM" id="SSF51556">
    <property type="entry name" value="Metallo-dependent hydrolases"/>
    <property type="match status" value="1"/>
</dbReference>
<accession>A0A0M2UXB9</accession>
<keyword evidence="4" id="KW-1185">Reference proteome</keyword>
<gene>
    <name evidence="3" type="ORF">BROFUL_02181</name>
</gene>
<dbReference type="PANTHER" id="PTHR43794:SF11">
    <property type="entry name" value="AMIDOHYDROLASE-RELATED DOMAIN-CONTAINING PROTEIN"/>
    <property type="match status" value="1"/>
</dbReference>
<sequence length="178" mass="19364">MPPDWQPPGLTPIHYLKETGILENHPLLIHCNYITDAEISLIRSSGASVAFCPRSHRFFGHTNHPLPRLLGCGVNVGLGTDSLASNDTLSILDEMKFLFLHDAISPKTLISMATINGAKALGWELRVGRIREGFEADLCGIRLPDGDTRGVYGQLFDAGSKNIFTMISGVVCYQASSP</sequence>
<evidence type="ECO:0000256" key="1">
    <source>
        <dbReference type="ARBA" id="ARBA00022801"/>
    </source>
</evidence>
<evidence type="ECO:0000313" key="3">
    <source>
        <dbReference type="EMBL" id="KKO19109.1"/>
    </source>
</evidence>
<dbReference type="Pfam" id="PF01979">
    <property type="entry name" value="Amidohydro_1"/>
    <property type="match status" value="1"/>
</dbReference>
<dbReference type="InterPro" id="IPR006680">
    <property type="entry name" value="Amidohydro-rel"/>
</dbReference>
<keyword evidence="1" id="KW-0378">Hydrolase</keyword>
<dbReference type="InterPro" id="IPR050287">
    <property type="entry name" value="MTA/SAH_deaminase"/>
</dbReference>
<evidence type="ECO:0000259" key="2">
    <source>
        <dbReference type="Pfam" id="PF01979"/>
    </source>
</evidence>
<dbReference type="GO" id="GO:0016787">
    <property type="term" value="F:hydrolase activity"/>
    <property type="evidence" value="ECO:0007669"/>
    <property type="project" value="UniProtKB-KW"/>
</dbReference>
<dbReference type="PANTHER" id="PTHR43794">
    <property type="entry name" value="AMINOHYDROLASE SSNA-RELATED"/>
    <property type="match status" value="1"/>
</dbReference>
<proteinExistence type="predicted"/>